<keyword evidence="3" id="KW-1185">Reference proteome</keyword>
<feature type="region of interest" description="Disordered" evidence="1">
    <location>
        <begin position="261"/>
        <end position="281"/>
    </location>
</feature>
<accession>A0A836H5W1</accession>
<feature type="compositionally biased region" description="Basic and acidic residues" evidence="1">
    <location>
        <begin position="486"/>
        <end position="495"/>
    </location>
</feature>
<reference evidence="2 3" key="1">
    <citation type="submission" date="2021-03" db="EMBL/GenBank/DDBJ databases">
        <title>Leishmania (Mundinia) martiniquensis Genome sequencing and assembly.</title>
        <authorList>
            <person name="Almutairi H."/>
            <person name="Gatherer D."/>
        </authorList>
    </citation>
    <scope>NUCLEOTIDE SEQUENCE [LARGE SCALE GENOMIC DNA]</scope>
    <source>
        <strain evidence="2">LSCM1</strain>
    </source>
</reference>
<organism evidence="2 3">
    <name type="scientific">Leishmania martiniquensis</name>
    <dbReference type="NCBI Taxonomy" id="1580590"/>
    <lineage>
        <taxon>Eukaryota</taxon>
        <taxon>Discoba</taxon>
        <taxon>Euglenozoa</taxon>
        <taxon>Kinetoplastea</taxon>
        <taxon>Metakinetoplastina</taxon>
        <taxon>Trypanosomatida</taxon>
        <taxon>Trypanosomatidae</taxon>
        <taxon>Leishmaniinae</taxon>
        <taxon>Leishmania</taxon>
    </lineage>
</organism>
<feature type="region of interest" description="Disordered" evidence="1">
    <location>
        <begin position="24"/>
        <end position="49"/>
    </location>
</feature>
<protein>
    <submittedName>
        <fullName evidence="2">Uncharacterized protein</fullName>
    </submittedName>
</protein>
<dbReference type="OrthoDB" id="243665at2759"/>
<dbReference type="Proteomes" id="UP000673552">
    <property type="component" value="Chromosome 32"/>
</dbReference>
<name>A0A836H5W1_9TRYP</name>
<feature type="region of interest" description="Disordered" evidence="1">
    <location>
        <begin position="95"/>
        <end position="142"/>
    </location>
</feature>
<dbReference type="KEGG" id="lmat:92511949"/>
<feature type="region of interest" description="Disordered" evidence="1">
    <location>
        <begin position="471"/>
        <end position="495"/>
    </location>
</feature>
<dbReference type="RefSeq" id="XP_067175986.1">
    <property type="nucleotide sequence ID" value="XM_067319437.1"/>
</dbReference>
<proteinExistence type="predicted"/>
<evidence type="ECO:0000313" key="3">
    <source>
        <dbReference type="Proteomes" id="UP000673552"/>
    </source>
</evidence>
<dbReference type="EMBL" id="JAFEUZ010000032">
    <property type="protein sequence ID" value="KAG5470593.1"/>
    <property type="molecule type" value="Genomic_DNA"/>
</dbReference>
<feature type="compositionally biased region" description="Basic residues" evidence="1">
    <location>
        <begin position="114"/>
        <end position="124"/>
    </location>
</feature>
<evidence type="ECO:0000313" key="2">
    <source>
        <dbReference type="EMBL" id="KAG5470593.1"/>
    </source>
</evidence>
<gene>
    <name evidence="2" type="ORF">LSCM1_01838</name>
</gene>
<sequence length="1360" mass="148364">MPSAEASQCGQSPETAAEAKIHVDAASQKGARNANAGDRETAPPSASSSIQWVERTLRYDAAKVQRLAKVFAGVEAATGRPCKTASVEQYLQLRQRRSSPLATSHHSEHDNRRTSCRSPRKRHPVSTSRTRTADEKRGRERKASVLRTLASAVLTRASPRVTDLLYNLVRLHNSATSPCAGPQRPEITAREAEDTLTSLLDASRLHRYFTDPAAAPTLSPTVEALAAADAAVAVHSLSILASALEASAASFRGIEMPSIQETAARQRGQSGPKVSEQKEDAQNTSQAVALWRCATINAYWHLLTKLLHTFTEEVALFADSSLSESHATFARMDLVLLAVFSLMRAADVCAYSAAKPSPPDGEAAARVEGFTVERVTDQLRFLSLQVSAACARPFLPARTMTWKASERQLERFYGTASVPLVAGQAKKLGMQMRLLSSAPSLAVCVPALQSMLLAYVVSVLRRAVVVESARGSHRGDDATSAAKAESTGRKEELGARLHSDAAAPPCLTGEEKVQLAKHVELLWSEIKPKPAISSAEIGQLQHRTVHTALNVSLAAWWKEAAAAAASTSLLTPHWSQGPQYIATLLCSYNSLLAECRAALPDVAVTPDLSCFVPFHGRLIRVGLDLQLEATVLAALHLGIEPRAPPTPATPIAKWITSRRMQRLRCRGGAGGTERNSMPSEAAGADAGWAKVYRLCGGVRIAATELLYCAITDVCCRLKEGPVPRANSHSVAPPRRSLLSQRGSLPFAIGINGRAADNASALAGALVNSVSRTFFAVPRMQYLFACYTDAMYTDCAAEEECRRVYAACLGVLVWLRELSDPFGVRVGDGQALNASAIAHNGPPEQALRGEEWPVCGTASAAALDGAFFFTYYLYHWPGETGRHVAPFSSGGMQTQRTALDVALASDGVVSRMPRPPISPLLGGATAMEYTKEMLFQLQHDTARQLRHLRAAGRLHHFTGVLQDKITLLRDPTLRHRHVMSTLSVVQAHRKQPTLLWMPLCQVQELIFLFDQYPQLFRCIESAGTRAHRGDTEKESDGEVMPSDEAREYPKVHLGDFTCTFARVHGYLVKRLHVLSGILREYRSILLESAPPHAMDPSTARRDPSVSEKISTAPSFRSWLLDNATRSPQLEMHRRNNYGWAHEWAMQLHEEFPRLAAQTEGAVRWAEGVVRTLERMERTMIETHRKGLFINVVKSQQQYRELRRTRSALPAAEASPADATVDECIVEPRRRELVVQRDSQRVPLGVVLDGSARVLRVQLTVARPAAVADGSDEGEDDLVESPFARALAEQLPQGQGQLGMPHHVGDYTNVVGWRVLQVDGNAVRTGRDVAAEVHGKTKFTVTLQSCPKSEEAYEMAVPAQVG</sequence>
<dbReference type="GeneID" id="92511949"/>
<feature type="compositionally biased region" description="Basic and acidic residues" evidence="1">
    <location>
        <begin position="131"/>
        <end position="142"/>
    </location>
</feature>
<evidence type="ECO:0000256" key="1">
    <source>
        <dbReference type="SAM" id="MobiDB-lite"/>
    </source>
</evidence>
<comment type="caution">
    <text evidence="2">The sequence shown here is derived from an EMBL/GenBank/DDBJ whole genome shotgun (WGS) entry which is preliminary data.</text>
</comment>